<reference evidence="1" key="1">
    <citation type="submission" date="2021-05" db="EMBL/GenBank/DDBJ databases">
        <authorList>
            <person name="Scholz U."/>
            <person name="Mascher M."/>
            <person name="Fiebig A."/>
        </authorList>
    </citation>
    <scope>NUCLEOTIDE SEQUENCE [LARGE SCALE GENOMIC DNA]</scope>
</reference>
<dbReference type="Proteomes" id="UP001732700">
    <property type="component" value="Chromosome 3D"/>
</dbReference>
<proteinExistence type="predicted"/>
<organism evidence="1 2">
    <name type="scientific">Avena sativa</name>
    <name type="common">Oat</name>
    <dbReference type="NCBI Taxonomy" id="4498"/>
    <lineage>
        <taxon>Eukaryota</taxon>
        <taxon>Viridiplantae</taxon>
        <taxon>Streptophyta</taxon>
        <taxon>Embryophyta</taxon>
        <taxon>Tracheophyta</taxon>
        <taxon>Spermatophyta</taxon>
        <taxon>Magnoliopsida</taxon>
        <taxon>Liliopsida</taxon>
        <taxon>Poales</taxon>
        <taxon>Poaceae</taxon>
        <taxon>BOP clade</taxon>
        <taxon>Pooideae</taxon>
        <taxon>Poodae</taxon>
        <taxon>Poeae</taxon>
        <taxon>Poeae Chloroplast Group 1 (Aveneae type)</taxon>
        <taxon>Aveninae</taxon>
        <taxon>Avena</taxon>
    </lineage>
</organism>
<reference evidence="1" key="2">
    <citation type="submission" date="2025-09" db="UniProtKB">
        <authorList>
            <consortium name="EnsemblPlants"/>
        </authorList>
    </citation>
    <scope>IDENTIFICATION</scope>
</reference>
<accession>A0ACD5W3R3</accession>
<name>A0ACD5W3R3_AVESA</name>
<sequence>MEGESRGPGSSPIRGGAVSEDDPKSTRPPSDPGKRLASPPHQSKEETSESNSGSGLERSARGRKRGTEPMVLPTRDSAGSGSDSSAYSSPLREPKAPVVPLCTNEDGTVSYVFTDDDAAVDKYYDDWEKYEAKMARRKLLLTSGRSSVTERYTPKATEAVITYAKSVLTLSSCLDGKVIRCTGIVVEVDAIKNSAVILTSAWIICTKKPLDDWTNKEYDPKAKVNVHMLNGSILGCQLMHFSKHYEIALFEFEFTGSIQLQTLPLESNVEFDQDVFLLARDKDLNLIYKRDKVQLVDPYEHQHNHYQFVNGPIPECGTGGALLDVTGKVTGMLFCTLPLVAFIPSSLILKCSKMWKTFGQLARPHLSLKLGTLGFLGIPRVEFMSRNFSISSGLIVGEISAKCNAEELGIRAGDVILSCQNERVSSIIQLEDVLLSIGEKHLEKSNDLSSKVDVEIGVFHVRKRVENVINLRVDLSDRLEVFHSDDEDAKAEGSKGEQAPVTAPDEAKP</sequence>
<evidence type="ECO:0000313" key="2">
    <source>
        <dbReference type="Proteomes" id="UP001732700"/>
    </source>
</evidence>
<dbReference type="EnsemblPlants" id="AVESA.00010b.r2.3DG0559500.1">
    <property type="protein sequence ID" value="AVESA.00010b.r2.3DG0559500.1.CDS"/>
    <property type="gene ID" value="AVESA.00010b.r2.3DG0559500"/>
</dbReference>
<keyword evidence="2" id="KW-1185">Reference proteome</keyword>
<evidence type="ECO:0000313" key="1">
    <source>
        <dbReference type="EnsemblPlants" id="AVESA.00010b.r2.3DG0559500.1.CDS"/>
    </source>
</evidence>
<protein>
    <submittedName>
        <fullName evidence="1">Uncharacterized protein</fullName>
    </submittedName>
</protein>